<sequence>MEAYIDGNGNLLPSFYEASRWDIVKTFAFWKSLFVIAYHTIVGYNVYPKSSSIISEEETYPENTSATDISTESDFQQDEADKFNEEETAGRV</sequence>
<protein>
    <submittedName>
        <fullName evidence="2">Uncharacterized protein</fullName>
    </submittedName>
</protein>
<keyword evidence="3" id="KW-1185">Reference proteome</keyword>
<evidence type="ECO:0000256" key="1">
    <source>
        <dbReference type="SAM" id="MobiDB-lite"/>
    </source>
</evidence>
<accession>A0A8X7CBR3</accession>
<organism evidence="2 3">
    <name type="scientific">Trichonephila inaurata madagascariensis</name>
    <dbReference type="NCBI Taxonomy" id="2747483"/>
    <lineage>
        <taxon>Eukaryota</taxon>
        <taxon>Metazoa</taxon>
        <taxon>Ecdysozoa</taxon>
        <taxon>Arthropoda</taxon>
        <taxon>Chelicerata</taxon>
        <taxon>Arachnida</taxon>
        <taxon>Araneae</taxon>
        <taxon>Araneomorphae</taxon>
        <taxon>Entelegynae</taxon>
        <taxon>Araneoidea</taxon>
        <taxon>Nephilidae</taxon>
        <taxon>Trichonephila</taxon>
        <taxon>Trichonephila inaurata</taxon>
    </lineage>
</organism>
<feature type="region of interest" description="Disordered" evidence="1">
    <location>
        <begin position="58"/>
        <end position="92"/>
    </location>
</feature>
<dbReference type="Proteomes" id="UP000886998">
    <property type="component" value="Unassembled WGS sequence"/>
</dbReference>
<evidence type="ECO:0000313" key="2">
    <source>
        <dbReference type="EMBL" id="GFY65569.1"/>
    </source>
</evidence>
<evidence type="ECO:0000313" key="3">
    <source>
        <dbReference type="Proteomes" id="UP000886998"/>
    </source>
</evidence>
<dbReference type="AlphaFoldDB" id="A0A8X7CBR3"/>
<feature type="compositionally biased region" description="Basic and acidic residues" evidence="1">
    <location>
        <begin position="79"/>
        <end position="92"/>
    </location>
</feature>
<feature type="compositionally biased region" description="Polar residues" evidence="1">
    <location>
        <begin position="61"/>
        <end position="74"/>
    </location>
</feature>
<name>A0A8X7CBR3_9ARAC</name>
<dbReference type="OrthoDB" id="10487137at2759"/>
<comment type="caution">
    <text evidence="2">The sequence shown here is derived from an EMBL/GenBank/DDBJ whole genome shotgun (WGS) entry which is preliminary data.</text>
</comment>
<gene>
    <name evidence="2" type="ORF">TNIN_391021</name>
</gene>
<proteinExistence type="predicted"/>
<dbReference type="EMBL" id="BMAV01015555">
    <property type="protein sequence ID" value="GFY65569.1"/>
    <property type="molecule type" value="Genomic_DNA"/>
</dbReference>
<reference evidence="2" key="1">
    <citation type="submission" date="2020-08" db="EMBL/GenBank/DDBJ databases">
        <title>Multicomponent nature underlies the extraordinary mechanical properties of spider dragline silk.</title>
        <authorList>
            <person name="Kono N."/>
            <person name="Nakamura H."/>
            <person name="Mori M."/>
            <person name="Yoshida Y."/>
            <person name="Ohtoshi R."/>
            <person name="Malay A.D."/>
            <person name="Moran D.A.P."/>
            <person name="Tomita M."/>
            <person name="Numata K."/>
            <person name="Arakawa K."/>
        </authorList>
    </citation>
    <scope>NUCLEOTIDE SEQUENCE</scope>
</reference>